<dbReference type="AlphaFoldDB" id="A0A7W0DQ98"/>
<protein>
    <submittedName>
        <fullName evidence="2">Uncharacterized protein</fullName>
    </submittedName>
</protein>
<evidence type="ECO:0000313" key="3">
    <source>
        <dbReference type="Proteomes" id="UP000545761"/>
    </source>
</evidence>
<accession>A0A7W0DQ98</accession>
<keyword evidence="1" id="KW-0812">Transmembrane</keyword>
<organism evidence="2 3">
    <name type="scientific">Streptomyces himalayensis subsp. himalayensis</name>
    <dbReference type="NCBI Taxonomy" id="2756131"/>
    <lineage>
        <taxon>Bacteria</taxon>
        <taxon>Bacillati</taxon>
        <taxon>Actinomycetota</taxon>
        <taxon>Actinomycetes</taxon>
        <taxon>Kitasatosporales</taxon>
        <taxon>Streptomycetaceae</taxon>
        <taxon>Streptomyces</taxon>
        <taxon>Streptomyces himalayensis</taxon>
    </lineage>
</organism>
<gene>
    <name evidence="2" type="ORF">H1D24_26530</name>
</gene>
<evidence type="ECO:0000256" key="1">
    <source>
        <dbReference type="SAM" id="Phobius"/>
    </source>
</evidence>
<reference evidence="2 3" key="1">
    <citation type="submission" date="2020-07" db="EMBL/GenBank/DDBJ databases">
        <title>Streptomyces isolated from Indian soil.</title>
        <authorList>
            <person name="Mandal S."/>
            <person name="Maiti P.K."/>
        </authorList>
    </citation>
    <scope>NUCLEOTIDE SEQUENCE [LARGE SCALE GENOMIC DNA]</scope>
    <source>
        <strain evidence="2 3">PSKA28</strain>
    </source>
</reference>
<sequence>MATFHIKQQSGFIQNADVIHNHGGLPGDLTQTLTQLIEELRGHTTDNDDRAAQAAAELVGALEEASSPTASPGRIRAGLTKAAELLAGVAATAGIVGSLEAIVAALPLG</sequence>
<evidence type="ECO:0000313" key="2">
    <source>
        <dbReference type="EMBL" id="MBA2949283.1"/>
    </source>
</evidence>
<feature type="transmembrane region" description="Helical" evidence="1">
    <location>
        <begin position="85"/>
        <end position="106"/>
    </location>
</feature>
<dbReference type="EMBL" id="JACEHE010000017">
    <property type="protein sequence ID" value="MBA2949283.1"/>
    <property type="molecule type" value="Genomic_DNA"/>
</dbReference>
<keyword evidence="1" id="KW-1133">Transmembrane helix</keyword>
<proteinExistence type="predicted"/>
<dbReference type="RefSeq" id="WP_181660206.1">
    <property type="nucleotide sequence ID" value="NZ_JACEHE010000017.1"/>
</dbReference>
<name>A0A7W0DQ98_9ACTN</name>
<comment type="caution">
    <text evidence="2">The sequence shown here is derived from an EMBL/GenBank/DDBJ whole genome shotgun (WGS) entry which is preliminary data.</text>
</comment>
<dbReference type="Proteomes" id="UP000545761">
    <property type="component" value="Unassembled WGS sequence"/>
</dbReference>
<keyword evidence="1" id="KW-0472">Membrane</keyword>